<evidence type="ECO:0000259" key="16">
    <source>
        <dbReference type="PROSITE" id="PS50112"/>
    </source>
</evidence>
<dbReference type="GO" id="GO:0009927">
    <property type="term" value="F:histidine phosphotransfer kinase activity"/>
    <property type="evidence" value="ECO:0007669"/>
    <property type="project" value="TreeGrafter"/>
</dbReference>
<dbReference type="STRING" id="1120955.SAMN03080610_01313"/>
<feature type="domain" description="Histidine kinase" evidence="14">
    <location>
        <begin position="333"/>
        <end position="552"/>
    </location>
</feature>
<dbReference type="Pfam" id="PF07694">
    <property type="entry name" value="5TM-5TMR_LYT"/>
    <property type="match status" value="1"/>
</dbReference>
<dbReference type="SUPFAM" id="SSF55874">
    <property type="entry name" value="ATPase domain of HSP90 chaperone/DNA topoisomerase II/histidine kinase"/>
    <property type="match status" value="1"/>
</dbReference>
<dbReference type="SMART" id="SM00448">
    <property type="entry name" value="REC"/>
    <property type="match status" value="2"/>
</dbReference>
<reference evidence="18 19" key="1">
    <citation type="submission" date="2016-10" db="EMBL/GenBank/DDBJ databases">
        <authorList>
            <person name="de Groot N.N."/>
        </authorList>
    </citation>
    <scope>NUCLEOTIDE SEQUENCE [LARGE SCALE GENOMIC DNA]</scope>
    <source>
        <strain evidence="18 19">DSM 2698</strain>
    </source>
</reference>
<dbReference type="SMART" id="SM00388">
    <property type="entry name" value="HisKA"/>
    <property type="match status" value="1"/>
</dbReference>
<dbReference type="PROSITE" id="PS50109">
    <property type="entry name" value="HIS_KIN"/>
    <property type="match status" value="1"/>
</dbReference>
<dbReference type="InterPro" id="IPR003594">
    <property type="entry name" value="HATPase_dom"/>
</dbReference>
<evidence type="ECO:0000256" key="3">
    <source>
        <dbReference type="ARBA" id="ARBA00012438"/>
    </source>
</evidence>
<dbReference type="Gene3D" id="3.30.450.20">
    <property type="entry name" value="PAS domain"/>
    <property type="match status" value="1"/>
</dbReference>
<dbReference type="PROSITE" id="PS50110">
    <property type="entry name" value="RESPONSE_REGULATORY"/>
    <property type="match status" value="2"/>
</dbReference>
<evidence type="ECO:0000256" key="8">
    <source>
        <dbReference type="ARBA" id="ARBA00022777"/>
    </source>
</evidence>
<dbReference type="PRINTS" id="PR00344">
    <property type="entry name" value="BCTRLSENSOR"/>
</dbReference>
<dbReference type="Pfam" id="PF08447">
    <property type="entry name" value="PAS_3"/>
    <property type="match status" value="1"/>
</dbReference>
<accession>A0A1G5N0J8</accession>
<feature type="transmembrane region" description="Helical" evidence="13">
    <location>
        <begin position="102"/>
        <end position="122"/>
    </location>
</feature>
<dbReference type="SMART" id="SM00387">
    <property type="entry name" value="HATPase_c"/>
    <property type="match status" value="1"/>
</dbReference>
<dbReference type="Pfam" id="PF00072">
    <property type="entry name" value="Response_reg"/>
    <property type="match status" value="2"/>
</dbReference>
<keyword evidence="8" id="KW-0418">Kinase</keyword>
<proteinExistence type="predicted"/>
<feature type="modified residue" description="4-aspartylphosphate" evidence="12">
    <location>
        <position position="621"/>
    </location>
</feature>
<dbReference type="InterPro" id="IPR011006">
    <property type="entry name" value="CheY-like_superfamily"/>
</dbReference>
<dbReference type="FunFam" id="3.30.565.10:FF:000006">
    <property type="entry name" value="Sensor histidine kinase WalK"/>
    <property type="match status" value="1"/>
</dbReference>
<dbReference type="GO" id="GO:0071555">
    <property type="term" value="P:cell wall organization"/>
    <property type="evidence" value="ECO:0007669"/>
    <property type="project" value="InterPro"/>
</dbReference>
<dbReference type="OrthoDB" id="9812260at2"/>
<dbReference type="InterPro" id="IPR036097">
    <property type="entry name" value="HisK_dim/P_sf"/>
</dbReference>
<evidence type="ECO:0000256" key="10">
    <source>
        <dbReference type="ARBA" id="ARBA00023012"/>
    </source>
</evidence>
<name>A0A1G5N0J8_AFIMA</name>
<evidence type="ECO:0000256" key="13">
    <source>
        <dbReference type="SAM" id="Phobius"/>
    </source>
</evidence>
<evidence type="ECO:0000256" key="4">
    <source>
        <dbReference type="ARBA" id="ARBA00022475"/>
    </source>
</evidence>
<comment type="subcellular location">
    <subcellularLocation>
        <location evidence="2">Cell membrane</location>
        <topology evidence="2">Multi-pass membrane protein</topology>
    </subcellularLocation>
</comment>
<evidence type="ECO:0000313" key="18">
    <source>
        <dbReference type="EMBL" id="SCZ30955.1"/>
    </source>
</evidence>
<keyword evidence="10" id="KW-0902">Two-component regulatory system</keyword>
<dbReference type="Pfam" id="PF02518">
    <property type="entry name" value="HATPase_c"/>
    <property type="match status" value="1"/>
</dbReference>
<evidence type="ECO:0000256" key="11">
    <source>
        <dbReference type="ARBA" id="ARBA00023136"/>
    </source>
</evidence>
<dbReference type="EMBL" id="FMVW01000002">
    <property type="protein sequence ID" value="SCZ30955.1"/>
    <property type="molecule type" value="Genomic_DNA"/>
</dbReference>
<evidence type="ECO:0000256" key="2">
    <source>
        <dbReference type="ARBA" id="ARBA00004651"/>
    </source>
</evidence>
<dbReference type="SUPFAM" id="SSF55785">
    <property type="entry name" value="PYP-like sensor domain (PAS domain)"/>
    <property type="match status" value="1"/>
</dbReference>
<evidence type="ECO:0000256" key="7">
    <source>
        <dbReference type="ARBA" id="ARBA00022692"/>
    </source>
</evidence>
<dbReference type="RefSeq" id="WP_092810782.1">
    <property type="nucleotide sequence ID" value="NZ_FMVW01000002.1"/>
</dbReference>
<dbReference type="Gene3D" id="3.40.50.2300">
    <property type="match status" value="2"/>
</dbReference>
<dbReference type="InterPro" id="IPR005467">
    <property type="entry name" value="His_kinase_dom"/>
</dbReference>
<evidence type="ECO:0000256" key="5">
    <source>
        <dbReference type="ARBA" id="ARBA00022553"/>
    </source>
</evidence>
<evidence type="ECO:0000259" key="14">
    <source>
        <dbReference type="PROSITE" id="PS50109"/>
    </source>
</evidence>
<feature type="transmembrane region" description="Helical" evidence="13">
    <location>
        <begin position="75"/>
        <end position="96"/>
    </location>
</feature>
<sequence length="824" mass="88462">MLQFIHMIESAALVTLAILALSFLGPRLDQSLWLKGGVTGLIFGLTGLLSMAAPIEVAPGIVVDARNVVMALSGGLGGPVSAIITAAMLIAMRVWFGGAGMVAGIFAVLLVGGASTVLWFVINRRYQGRLSVGALLALAAIAGVTPMLTLVFIPNLSGETAYSLLLLLVPTNFVAVIVLGLLFLGDLQRRWAIAAYGESRLLLQAMVNNAPGVLFQLKEARPGSASFTYVSAGVKRFLGIGVDELLGDPTHIERLFSSNDLARVREKLATSASSMQSWVMEAELAVRGGGKVWVRIAAKPRMDPSGKVIWDGSLFDITDRKRMEQMKNDFISTVSHELRTPLTSIRGSLGLVAGGAAGELPQKAASLINIAHSNSERLVRLINDILDIEKIESGRMPFEPIPVGLHPAVEQAVEASRDYLLERNVEISVVDDAPDANVYVDPDRLHQVLTNLLSNAIKYSPEDGTVVVNLCRHGGNLRISVIDNGPGIPEAFRSRIFRRFEQADSSATRQKGGTGLGLNIAKAIVERSGGDITFESEPGIRTVFHVDLPEWHVASEGGEAGKMPVPADASRTVLICEDAEDVAELIAENLQQEGFQSTIARNVAAARRDIAAKDYLAVIVDLDLENEAGLSLIRELCDATANRGVPVIMISASIDDAQRVLNGSAVGVVAWLERPRNMEELRRAASVIAARLSHRRPSILHVEDDDSLLEVMAAELGEEMQVVKARTIAEAKAALSRTTFDLVILDLGLPDGQGACLLGTIPSGTAVIIFSAADAEKDIAKRVQAAMTKTRTSEKAIADLVRKLAFEHRERDEAAQRREMGAVR</sequence>
<feature type="transmembrane region" description="Helical" evidence="13">
    <location>
        <begin position="41"/>
        <end position="63"/>
    </location>
</feature>
<dbReference type="PROSITE" id="PS50112">
    <property type="entry name" value="PAS"/>
    <property type="match status" value="1"/>
</dbReference>
<evidence type="ECO:0000256" key="6">
    <source>
        <dbReference type="ARBA" id="ARBA00022679"/>
    </source>
</evidence>
<feature type="transmembrane region" description="Helical" evidence="13">
    <location>
        <begin position="160"/>
        <end position="184"/>
    </location>
</feature>
<dbReference type="InterPro" id="IPR035965">
    <property type="entry name" value="PAS-like_dom_sf"/>
</dbReference>
<dbReference type="Proteomes" id="UP000199347">
    <property type="component" value="Unassembled WGS sequence"/>
</dbReference>
<keyword evidence="4" id="KW-1003">Cell membrane</keyword>
<dbReference type="CDD" id="cd00130">
    <property type="entry name" value="PAS"/>
    <property type="match status" value="1"/>
</dbReference>
<dbReference type="NCBIfam" id="TIGR00229">
    <property type="entry name" value="sensory_box"/>
    <property type="match status" value="1"/>
</dbReference>
<dbReference type="GO" id="GO:0005886">
    <property type="term" value="C:plasma membrane"/>
    <property type="evidence" value="ECO:0007669"/>
    <property type="project" value="UniProtKB-SubCell"/>
</dbReference>
<evidence type="ECO:0000259" key="17">
    <source>
        <dbReference type="PROSITE" id="PS50113"/>
    </source>
</evidence>
<keyword evidence="19" id="KW-1185">Reference proteome</keyword>
<keyword evidence="7 13" id="KW-0812">Transmembrane</keyword>
<dbReference type="InterPro" id="IPR001789">
    <property type="entry name" value="Sig_transdc_resp-reg_receiver"/>
</dbReference>
<feature type="domain" description="Response regulatory" evidence="15">
    <location>
        <begin position="572"/>
        <end position="689"/>
    </location>
</feature>
<dbReference type="AlphaFoldDB" id="A0A1G5N0J8"/>
<dbReference type="GO" id="GO:0000155">
    <property type="term" value="F:phosphorelay sensor kinase activity"/>
    <property type="evidence" value="ECO:0007669"/>
    <property type="project" value="InterPro"/>
</dbReference>
<protein>
    <recommendedName>
        <fullName evidence="3">histidine kinase</fullName>
        <ecNumber evidence="3">2.7.13.3</ecNumber>
    </recommendedName>
</protein>
<dbReference type="CDD" id="cd00082">
    <property type="entry name" value="HisKA"/>
    <property type="match status" value="1"/>
</dbReference>
<dbReference type="InterPro" id="IPR036890">
    <property type="entry name" value="HATPase_C_sf"/>
</dbReference>
<evidence type="ECO:0000259" key="15">
    <source>
        <dbReference type="PROSITE" id="PS50110"/>
    </source>
</evidence>
<dbReference type="FunFam" id="1.10.287.130:FF:000001">
    <property type="entry name" value="Two-component sensor histidine kinase"/>
    <property type="match status" value="1"/>
</dbReference>
<dbReference type="InterPro" id="IPR013655">
    <property type="entry name" value="PAS_fold_3"/>
</dbReference>
<comment type="catalytic activity">
    <reaction evidence="1">
        <text>ATP + protein L-histidine = ADP + protein N-phospho-L-histidine.</text>
        <dbReference type="EC" id="2.7.13.3"/>
    </reaction>
</comment>
<dbReference type="Pfam" id="PF00512">
    <property type="entry name" value="HisKA"/>
    <property type="match status" value="1"/>
</dbReference>
<keyword evidence="5 12" id="KW-0597">Phosphoprotein</keyword>
<dbReference type="Gene3D" id="1.10.287.130">
    <property type="match status" value="1"/>
</dbReference>
<dbReference type="SUPFAM" id="SSF52172">
    <property type="entry name" value="CheY-like"/>
    <property type="match status" value="2"/>
</dbReference>
<dbReference type="InterPro" id="IPR011620">
    <property type="entry name" value="Sig_transdc_His_kinase_LytS_TM"/>
</dbReference>
<dbReference type="InterPro" id="IPR003661">
    <property type="entry name" value="HisK_dim/P_dom"/>
</dbReference>
<dbReference type="InterPro" id="IPR004358">
    <property type="entry name" value="Sig_transdc_His_kin-like_C"/>
</dbReference>
<feature type="transmembrane region" description="Helical" evidence="13">
    <location>
        <begin position="134"/>
        <end position="154"/>
    </location>
</feature>
<dbReference type="CDD" id="cd16922">
    <property type="entry name" value="HATPase_EvgS-ArcB-TorS-like"/>
    <property type="match status" value="1"/>
</dbReference>
<evidence type="ECO:0000256" key="9">
    <source>
        <dbReference type="ARBA" id="ARBA00022989"/>
    </source>
</evidence>
<keyword evidence="9 13" id="KW-1133">Transmembrane helix</keyword>
<gene>
    <name evidence="18" type="ORF">SAMN03080610_01313</name>
</gene>
<dbReference type="PANTHER" id="PTHR43047:SF72">
    <property type="entry name" value="OSMOSENSING HISTIDINE PROTEIN KINASE SLN1"/>
    <property type="match status" value="1"/>
</dbReference>
<evidence type="ECO:0000256" key="1">
    <source>
        <dbReference type="ARBA" id="ARBA00000085"/>
    </source>
</evidence>
<feature type="domain" description="PAC" evidence="17">
    <location>
        <begin position="278"/>
        <end position="329"/>
    </location>
</feature>
<dbReference type="Gene3D" id="3.30.565.10">
    <property type="entry name" value="Histidine kinase-like ATPase, C-terminal domain"/>
    <property type="match status" value="1"/>
</dbReference>
<dbReference type="EC" id="2.7.13.3" evidence="3"/>
<keyword evidence="11 13" id="KW-0472">Membrane</keyword>
<evidence type="ECO:0000256" key="12">
    <source>
        <dbReference type="PROSITE-ProRule" id="PRU00169"/>
    </source>
</evidence>
<feature type="domain" description="PAS" evidence="16">
    <location>
        <begin position="199"/>
        <end position="275"/>
    </location>
</feature>
<evidence type="ECO:0000313" key="19">
    <source>
        <dbReference type="Proteomes" id="UP000199347"/>
    </source>
</evidence>
<dbReference type="InterPro" id="IPR000014">
    <property type="entry name" value="PAS"/>
</dbReference>
<dbReference type="SUPFAM" id="SSF47384">
    <property type="entry name" value="Homodimeric domain of signal transducing histidine kinase"/>
    <property type="match status" value="1"/>
</dbReference>
<feature type="domain" description="Response regulatory" evidence="15">
    <location>
        <begin position="698"/>
        <end position="804"/>
    </location>
</feature>
<dbReference type="PANTHER" id="PTHR43047">
    <property type="entry name" value="TWO-COMPONENT HISTIDINE PROTEIN KINASE"/>
    <property type="match status" value="1"/>
</dbReference>
<organism evidence="18 19">
    <name type="scientific">Afifella marina DSM 2698</name>
    <dbReference type="NCBI Taxonomy" id="1120955"/>
    <lineage>
        <taxon>Bacteria</taxon>
        <taxon>Pseudomonadati</taxon>
        <taxon>Pseudomonadota</taxon>
        <taxon>Alphaproteobacteria</taxon>
        <taxon>Hyphomicrobiales</taxon>
        <taxon>Afifellaceae</taxon>
        <taxon>Afifella</taxon>
    </lineage>
</organism>
<keyword evidence="6" id="KW-0808">Transferase</keyword>
<dbReference type="InterPro" id="IPR000700">
    <property type="entry name" value="PAS-assoc_C"/>
</dbReference>
<feature type="modified residue" description="4-aspartylphosphate" evidence="12">
    <location>
        <position position="746"/>
    </location>
</feature>
<dbReference type="PROSITE" id="PS50113">
    <property type="entry name" value="PAC"/>
    <property type="match status" value="1"/>
</dbReference>